<reference evidence="5 6" key="2">
    <citation type="journal article" date="2009" name="Stand. Genomic Sci.">
        <title>Complete genome sequence of Staphylothermus marinus Stetter and Fiala 1986 type strain F1.</title>
        <authorList>
            <person name="Anderson I.J."/>
            <person name="Sun H."/>
            <person name="Lapidus A."/>
            <person name="Copeland A."/>
            <person name="Glavina Del Rio T."/>
            <person name="Tice H."/>
            <person name="Dalin E."/>
            <person name="Lucas S."/>
            <person name="Barry K."/>
            <person name="Land M."/>
            <person name="Richardson P."/>
            <person name="Huber H."/>
            <person name="Kyrpides N.C."/>
        </authorList>
    </citation>
    <scope>NUCLEOTIDE SEQUENCE [LARGE SCALE GENOMIC DNA]</scope>
    <source>
        <strain evidence="6">ATCC 43588 / DSM 3639 / JCM 9404 / F1</strain>
    </source>
</reference>
<evidence type="ECO:0000313" key="5">
    <source>
        <dbReference type="EMBL" id="ABN69826.1"/>
    </source>
</evidence>
<sequence>MIIYRPTPICLDKAKKIIELLREYGLAVNSFWVDDLIKEMKIKTDLIVSIGGDGTLLKISRVFQDTTPLILPIPCGRRTALYEPFDTDDLERILDMVMNGLFTIQTLGRIDVVLDNNRYTALNEVALISIDRGRVIRFKITAKTPAFISEYYLEGDGILIGASPGSAAYNLSTRGPFIDYFLETIFITPLNPMELNISPIIVPSLSKILIETMGIMEIYIDGERTDILGPHRKILVEHSNRDFRIIRVYGKKDFIRDVFEKRRISHP</sequence>
<dbReference type="EMBL" id="CP000575">
    <property type="protein sequence ID" value="ABN69826.1"/>
    <property type="molecule type" value="Genomic_DNA"/>
</dbReference>
<keyword evidence="2 5" id="KW-0418">Kinase</keyword>
<keyword evidence="3" id="KW-0521">NADP</keyword>
<dbReference type="Pfam" id="PF20143">
    <property type="entry name" value="NAD_kinase_C"/>
    <property type="match status" value="1"/>
</dbReference>
<dbReference type="InterPro" id="IPR016064">
    <property type="entry name" value="NAD/diacylglycerol_kinase_sf"/>
</dbReference>
<dbReference type="InterPro" id="IPR002504">
    <property type="entry name" value="NADK"/>
</dbReference>
<reference evidence="6" key="1">
    <citation type="journal article" date="2009" name="BMC Genomics">
        <title>The complete genome sequence of Staphylothermus marinus reveals differences in sulfur metabolism among heterotrophic Crenarchaeota.</title>
        <authorList>
            <person name="Anderson I.J."/>
            <person name="Dharmarajan L."/>
            <person name="Rodriguez J."/>
            <person name="Hooper S."/>
            <person name="Porat I."/>
            <person name="Ulrich L.E."/>
            <person name="Elkins J.G."/>
            <person name="Mavromatis K."/>
            <person name="Sun H."/>
            <person name="Land M."/>
            <person name="Lapidus A."/>
            <person name="Lucas S."/>
            <person name="Barry K."/>
            <person name="Huber H."/>
            <person name="Zhulin I.B."/>
            <person name="Whitman W.B."/>
            <person name="Mukhopadhyay B."/>
            <person name="Woese C."/>
            <person name="Bristow J."/>
            <person name="Kyrpides N."/>
        </authorList>
    </citation>
    <scope>NUCLEOTIDE SEQUENCE [LARGE SCALE GENOMIC DNA]</scope>
    <source>
        <strain evidence="6">ATCC 43588 / DSM 3639 / JCM 9404 / F1</strain>
    </source>
</reference>
<dbReference type="AlphaFoldDB" id="A3DMG6"/>
<dbReference type="KEGG" id="smr:Smar_0723"/>
<dbReference type="InterPro" id="IPR017438">
    <property type="entry name" value="ATP-NAD_kinase_N"/>
</dbReference>
<dbReference type="GO" id="GO:0006741">
    <property type="term" value="P:NADP+ biosynthetic process"/>
    <property type="evidence" value="ECO:0007669"/>
    <property type="project" value="InterPro"/>
</dbReference>
<keyword evidence="6" id="KW-1185">Reference proteome</keyword>
<dbReference type="GO" id="GO:0019674">
    <property type="term" value="P:NAD+ metabolic process"/>
    <property type="evidence" value="ECO:0007669"/>
    <property type="project" value="InterPro"/>
</dbReference>
<dbReference type="HOGENOM" id="CLU_008831_0_2_2"/>
<dbReference type="Pfam" id="PF01513">
    <property type="entry name" value="NAD_kinase"/>
    <property type="match status" value="1"/>
</dbReference>
<gene>
    <name evidence="5" type="ordered locus">Smar_0723</name>
</gene>
<dbReference type="eggNOG" id="arCOG01348">
    <property type="taxonomic scope" value="Archaea"/>
</dbReference>
<evidence type="ECO:0000256" key="4">
    <source>
        <dbReference type="ARBA" id="ARBA00023027"/>
    </source>
</evidence>
<dbReference type="InterPro" id="IPR017437">
    <property type="entry name" value="ATP-NAD_kinase_PpnK-typ_C"/>
</dbReference>
<keyword evidence="1" id="KW-0808">Transferase</keyword>
<dbReference type="Gene3D" id="2.60.200.30">
    <property type="entry name" value="Probable inorganic polyphosphate/atp-NAD kinase, domain 2"/>
    <property type="match status" value="1"/>
</dbReference>
<evidence type="ECO:0000256" key="1">
    <source>
        <dbReference type="ARBA" id="ARBA00022679"/>
    </source>
</evidence>
<name>A3DMG6_STAMF</name>
<dbReference type="SUPFAM" id="SSF111331">
    <property type="entry name" value="NAD kinase/diacylglycerol kinase-like"/>
    <property type="match status" value="1"/>
</dbReference>
<dbReference type="STRING" id="399550.Smar_0723"/>
<evidence type="ECO:0000256" key="3">
    <source>
        <dbReference type="ARBA" id="ARBA00022857"/>
    </source>
</evidence>
<dbReference type="GO" id="GO:0003951">
    <property type="term" value="F:NAD+ kinase activity"/>
    <property type="evidence" value="ECO:0007669"/>
    <property type="project" value="InterPro"/>
</dbReference>
<organism evidence="5 6">
    <name type="scientific">Staphylothermus marinus (strain ATCC 43588 / DSM 3639 / JCM 9404 / F1)</name>
    <dbReference type="NCBI Taxonomy" id="399550"/>
    <lineage>
        <taxon>Archaea</taxon>
        <taxon>Thermoproteota</taxon>
        <taxon>Thermoprotei</taxon>
        <taxon>Desulfurococcales</taxon>
        <taxon>Desulfurococcaceae</taxon>
        <taxon>Staphylothermus</taxon>
    </lineage>
</organism>
<dbReference type="PANTHER" id="PTHR20275">
    <property type="entry name" value="NAD KINASE"/>
    <property type="match status" value="1"/>
</dbReference>
<dbReference type="Proteomes" id="UP000000254">
    <property type="component" value="Chromosome"/>
</dbReference>
<protein>
    <submittedName>
        <fullName evidence="5">ATP-NAD/AcoX kinase</fullName>
    </submittedName>
</protein>
<proteinExistence type="predicted"/>
<dbReference type="Gene3D" id="3.40.50.10330">
    <property type="entry name" value="Probable inorganic polyphosphate/atp-NAD kinase, domain 1"/>
    <property type="match status" value="1"/>
</dbReference>
<keyword evidence="4" id="KW-0520">NAD</keyword>
<accession>A3DMG6</accession>
<dbReference type="PANTHER" id="PTHR20275:SF0">
    <property type="entry name" value="NAD KINASE"/>
    <property type="match status" value="1"/>
</dbReference>
<evidence type="ECO:0000256" key="2">
    <source>
        <dbReference type="ARBA" id="ARBA00022777"/>
    </source>
</evidence>
<evidence type="ECO:0000313" key="6">
    <source>
        <dbReference type="Proteomes" id="UP000000254"/>
    </source>
</evidence>